<keyword evidence="6" id="KW-0521">NADP</keyword>
<dbReference type="AlphaFoldDB" id="A0A157LR59"/>
<dbReference type="GO" id="GO:0016491">
    <property type="term" value="F:oxidoreductase activity"/>
    <property type="evidence" value="ECO:0007669"/>
    <property type="project" value="UniProtKB-KW"/>
</dbReference>
<dbReference type="EMBL" id="FKBS01000008">
    <property type="protein sequence ID" value="SAH99198.1"/>
    <property type="molecule type" value="Genomic_DNA"/>
</dbReference>
<evidence type="ECO:0000256" key="1">
    <source>
        <dbReference type="ARBA" id="ARBA00001974"/>
    </source>
</evidence>
<evidence type="ECO:0000256" key="4">
    <source>
        <dbReference type="ARBA" id="ARBA00022630"/>
    </source>
</evidence>
<dbReference type="InterPro" id="IPR036188">
    <property type="entry name" value="FAD/NAD-bd_sf"/>
</dbReference>
<evidence type="ECO:0000313" key="8">
    <source>
        <dbReference type="EMBL" id="SAH99198.1"/>
    </source>
</evidence>
<protein>
    <submittedName>
        <fullName evidence="8">Alcaligin biosynthesis protein</fullName>
        <ecNumber evidence="8">1.13.12.-</ecNumber>
    </submittedName>
</protein>
<keyword evidence="4" id="KW-0285">Flavoprotein</keyword>
<proteinExistence type="inferred from homology"/>
<dbReference type="SUPFAM" id="SSF51905">
    <property type="entry name" value="FAD/NAD(P)-binding domain"/>
    <property type="match status" value="1"/>
</dbReference>
<evidence type="ECO:0000256" key="2">
    <source>
        <dbReference type="ARBA" id="ARBA00004924"/>
    </source>
</evidence>
<dbReference type="RefSeq" id="WP_066408669.1">
    <property type="nucleotide sequence ID" value="NZ_FKBS01000008.1"/>
</dbReference>
<comment type="similarity">
    <text evidence="3">Belongs to the lysine N(6)-hydroxylase/L-ornithine N(5)-oxygenase family.</text>
</comment>
<dbReference type="PANTHER" id="PTHR42802">
    <property type="entry name" value="MONOOXYGENASE"/>
    <property type="match status" value="1"/>
</dbReference>
<dbReference type="OrthoDB" id="7527071at2"/>
<evidence type="ECO:0000256" key="5">
    <source>
        <dbReference type="ARBA" id="ARBA00022827"/>
    </source>
</evidence>
<keyword evidence="7 8" id="KW-0560">Oxidoreductase</keyword>
<dbReference type="Pfam" id="PF13434">
    <property type="entry name" value="Lys_Orn_oxgnase"/>
    <property type="match status" value="1"/>
</dbReference>
<dbReference type="GO" id="GO:0006879">
    <property type="term" value="P:intracellular iron ion homeostasis"/>
    <property type="evidence" value="ECO:0007669"/>
    <property type="project" value="TreeGrafter"/>
</dbReference>
<dbReference type="EC" id="1.13.12.-" evidence="8"/>
<comment type="pathway">
    <text evidence="2">Siderophore biosynthesis.</text>
</comment>
<dbReference type="PANTHER" id="PTHR42802:SF1">
    <property type="entry name" value="L-ORNITHINE N(5)-MONOOXYGENASE"/>
    <property type="match status" value="1"/>
</dbReference>
<sequence length="427" mass="48490">MHIHDLIGIGFGPSNIALAIALREHGEHNRGRPVDALFIERQPDFAWHRNMLLKQAHMQISFMKDLVTLRNPRSAFTFINYLHTKGRLQDFINLKTFFPSRHEFNDYLAWAASHFEDSCAYGETVESIVPEVEDGAVHVVRVVSRTSDGMQRVRRTRSLALGIGGREHIPDVFAALRDDPRVFHSSTYLQNVERNGSAQRVAIIGAGQSAAELFMDLQGRHQAPCVDLIMRARAIRPSDDSPFVNEVFNAEFVDHIYSRTAEERAQLLKEFWHTNYASPDLELIEQIFKVFYEQRVAGQARHRFLRRHEVSAVRATAQAVQIDLRDLNEQREFSASYDAIVLATGYERAHHKALLAPLAPYLGNFDVDRDYRLRADAALRVPIFLQGACETSHGLSDTLLSLIAVRSDEIRSALLTHLVPPRAPAFH</sequence>
<comment type="cofactor">
    <cofactor evidence="1">
        <name>FAD</name>
        <dbReference type="ChEBI" id="CHEBI:57692"/>
    </cofactor>
</comment>
<name>A0A157LR59_9BORD</name>
<dbReference type="Gene3D" id="3.50.50.60">
    <property type="entry name" value="FAD/NAD(P)-binding domain"/>
    <property type="match status" value="1"/>
</dbReference>
<evidence type="ECO:0000256" key="7">
    <source>
        <dbReference type="ARBA" id="ARBA00023002"/>
    </source>
</evidence>
<dbReference type="Proteomes" id="UP000077037">
    <property type="component" value="Unassembled WGS sequence"/>
</dbReference>
<dbReference type="InterPro" id="IPR025700">
    <property type="entry name" value="Lys/Orn_oxygenase"/>
</dbReference>
<organism evidence="8 9">
    <name type="scientific">Bordetella ansorpii</name>
    <dbReference type="NCBI Taxonomy" id="288768"/>
    <lineage>
        <taxon>Bacteria</taxon>
        <taxon>Pseudomonadati</taxon>
        <taxon>Pseudomonadota</taxon>
        <taxon>Betaproteobacteria</taxon>
        <taxon>Burkholderiales</taxon>
        <taxon>Alcaligenaceae</taxon>
        <taxon>Bordetella</taxon>
    </lineage>
</organism>
<evidence type="ECO:0000256" key="6">
    <source>
        <dbReference type="ARBA" id="ARBA00022857"/>
    </source>
</evidence>
<reference evidence="8 9" key="1">
    <citation type="submission" date="2016-03" db="EMBL/GenBank/DDBJ databases">
        <authorList>
            <consortium name="Pathogen Informatics"/>
        </authorList>
    </citation>
    <scope>NUCLEOTIDE SEQUENCE [LARGE SCALE GENOMIC DNA]</scope>
    <source>
        <strain evidence="8 9">NCTC13364</strain>
    </source>
</reference>
<gene>
    <name evidence="8" type="primary">alcA</name>
    <name evidence="8" type="ORF">SAMEA1982600_00827</name>
</gene>
<evidence type="ECO:0000313" key="9">
    <source>
        <dbReference type="Proteomes" id="UP000077037"/>
    </source>
</evidence>
<keyword evidence="5" id="KW-0274">FAD</keyword>
<accession>A0A157LR59</accession>
<evidence type="ECO:0000256" key="3">
    <source>
        <dbReference type="ARBA" id="ARBA00007588"/>
    </source>
</evidence>